<feature type="compositionally biased region" description="Basic and acidic residues" evidence="1">
    <location>
        <begin position="1"/>
        <end position="15"/>
    </location>
</feature>
<evidence type="ECO:0000256" key="1">
    <source>
        <dbReference type="SAM" id="MobiDB-lite"/>
    </source>
</evidence>
<comment type="caution">
    <text evidence="2">The sequence shown here is derived from an EMBL/GenBank/DDBJ whole genome shotgun (WGS) entry which is preliminary data.</text>
</comment>
<reference evidence="2" key="1">
    <citation type="submission" date="2021-03" db="EMBL/GenBank/DDBJ databases">
        <title>Draft genome sequence of rust myrtle Austropuccinia psidii MF-1, a brazilian biotype.</title>
        <authorList>
            <person name="Quecine M.C."/>
            <person name="Pachon D.M.R."/>
            <person name="Bonatelli M.L."/>
            <person name="Correr F.H."/>
            <person name="Franceschini L.M."/>
            <person name="Leite T.F."/>
            <person name="Margarido G.R.A."/>
            <person name="Almeida C.A."/>
            <person name="Ferrarezi J.A."/>
            <person name="Labate C.A."/>
        </authorList>
    </citation>
    <scope>NUCLEOTIDE SEQUENCE</scope>
    <source>
        <strain evidence="2">MF-1</strain>
    </source>
</reference>
<sequence>MNIKADNNDNERPHAEAPPLLNETIHDEKPPASPQNIQTFQEREEIKDDTMGQEDITVIMPKTDPKVSTSANVQGIFLSFIAELGDILNYHSNITQESWKRGLDNINSIYKN</sequence>
<evidence type="ECO:0000313" key="3">
    <source>
        <dbReference type="Proteomes" id="UP000765509"/>
    </source>
</evidence>
<keyword evidence="3" id="KW-1185">Reference proteome</keyword>
<dbReference type="EMBL" id="AVOT02006972">
    <property type="protein sequence ID" value="MBW0482892.1"/>
    <property type="molecule type" value="Genomic_DNA"/>
</dbReference>
<proteinExistence type="predicted"/>
<protein>
    <submittedName>
        <fullName evidence="2">Uncharacterized protein</fullName>
    </submittedName>
</protein>
<dbReference type="Proteomes" id="UP000765509">
    <property type="component" value="Unassembled WGS sequence"/>
</dbReference>
<name>A0A9Q3GXA1_9BASI</name>
<gene>
    <name evidence="2" type="ORF">O181_022607</name>
</gene>
<feature type="region of interest" description="Disordered" evidence="1">
    <location>
        <begin position="1"/>
        <end position="35"/>
    </location>
</feature>
<accession>A0A9Q3GXA1</accession>
<organism evidence="2 3">
    <name type="scientific">Austropuccinia psidii MF-1</name>
    <dbReference type="NCBI Taxonomy" id="1389203"/>
    <lineage>
        <taxon>Eukaryota</taxon>
        <taxon>Fungi</taxon>
        <taxon>Dikarya</taxon>
        <taxon>Basidiomycota</taxon>
        <taxon>Pucciniomycotina</taxon>
        <taxon>Pucciniomycetes</taxon>
        <taxon>Pucciniales</taxon>
        <taxon>Sphaerophragmiaceae</taxon>
        <taxon>Austropuccinia</taxon>
    </lineage>
</organism>
<evidence type="ECO:0000313" key="2">
    <source>
        <dbReference type="EMBL" id="MBW0482892.1"/>
    </source>
</evidence>
<dbReference type="AlphaFoldDB" id="A0A9Q3GXA1"/>